<dbReference type="Gene3D" id="3.90.550.10">
    <property type="entry name" value="Spore Coat Polysaccharide Biosynthesis Protein SpsA, Chain A"/>
    <property type="match status" value="1"/>
</dbReference>
<dbReference type="CDD" id="cd00761">
    <property type="entry name" value="Glyco_tranf_GTA_type"/>
    <property type="match status" value="1"/>
</dbReference>
<reference evidence="2 3" key="1">
    <citation type="submission" date="2019-04" db="EMBL/GenBank/DDBJ databases">
        <title>Crenobacter sp. nov.</title>
        <authorList>
            <person name="Shi S."/>
        </authorList>
    </citation>
    <scope>NUCLEOTIDE SEQUENCE [LARGE SCALE GENOMIC DNA]</scope>
    <source>
        <strain evidence="2 3">GY 70310</strain>
    </source>
</reference>
<dbReference type="Proteomes" id="UP000308891">
    <property type="component" value="Unassembled WGS sequence"/>
</dbReference>
<accession>A0A4T0V6N7</accession>
<evidence type="ECO:0000313" key="2">
    <source>
        <dbReference type="EMBL" id="TIC87036.1"/>
    </source>
</evidence>
<evidence type="ECO:0000259" key="1">
    <source>
        <dbReference type="Pfam" id="PF00535"/>
    </source>
</evidence>
<protein>
    <submittedName>
        <fullName evidence="2">Glycosyltransferase</fullName>
    </submittedName>
</protein>
<feature type="domain" description="Glycosyltransferase 2-like" evidence="1">
    <location>
        <begin position="40"/>
        <end position="154"/>
    </location>
</feature>
<dbReference type="EMBL" id="STGJ01000001">
    <property type="protein sequence ID" value="TIC87036.1"/>
    <property type="molecule type" value="Genomic_DNA"/>
</dbReference>
<evidence type="ECO:0000313" key="3">
    <source>
        <dbReference type="Proteomes" id="UP000308891"/>
    </source>
</evidence>
<dbReference type="GO" id="GO:0016758">
    <property type="term" value="F:hexosyltransferase activity"/>
    <property type="evidence" value="ECO:0007669"/>
    <property type="project" value="UniProtKB-ARBA"/>
</dbReference>
<dbReference type="InterPro" id="IPR001173">
    <property type="entry name" value="Glyco_trans_2-like"/>
</dbReference>
<keyword evidence="2" id="KW-0808">Transferase</keyword>
<name>A0A4T0V6N7_9NEIS</name>
<dbReference type="PANTHER" id="PTHR22916:SF3">
    <property type="entry name" value="UDP-GLCNAC:BETAGAL BETA-1,3-N-ACETYLGLUCOSAMINYLTRANSFERASE-LIKE PROTEIN 1"/>
    <property type="match status" value="1"/>
</dbReference>
<dbReference type="InterPro" id="IPR029044">
    <property type="entry name" value="Nucleotide-diphossugar_trans"/>
</dbReference>
<sequence>MTGACRVWPQGLFQQKETQTFARPDLFHTQKSMPKAPLLSVVVTAHNIEKYIGRCLRSVLTQDFDDYELIVIDDGSTDRTSEVIAIYQCARLRVLTQPNRGVSAARNAALDAARGHYLWQLDGDDWIDAGALARIARQLAETPCDILVTDLRVDYPEHSELITLPAAASQAGWLSNVLSLQAPSWPPTRVYRRALLVENAIRYPEHIRYSEDMCVDVAAFCHASSVSKLDGACYHYVRRQGSLTGQAGRYIHDDIRAYHYVRKTLDEQGLLGRYPDELAYLAFRKVFLGLLGAGGNEPWHAAEYRQLRKDYPHLMEVAAVRQDLPVRLNRGKRLLAHAYALNHSLGRLLKQGGRLAKRVAGRLGYTPLAGQGGGGVRTE</sequence>
<comment type="caution">
    <text evidence="2">The sequence shown here is derived from an EMBL/GenBank/DDBJ whole genome shotgun (WGS) entry which is preliminary data.</text>
</comment>
<dbReference type="Pfam" id="PF00535">
    <property type="entry name" value="Glycos_transf_2"/>
    <property type="match status" value="1"/>
</dbReference>
<dbReference type="PANTHER" id="PTHR22916">
    <property type="entry name" value="GLYCOSYLTRANSFERASE"/>
    <property type="match status" value="1"/>
</dbReference>
<dbReference type="SUPFAM" id="SSF53448">
    <property type="entry name" value="Nucleotide-diphospho-sugar transferases"/>
    <property type="match status" value="1"/>
</dbReference>
<gene>
    <name evidence="2" type="ORF">E5K04_01055</name>
</gene>
<dbReference type="AlphaFoldDB" id="A0A4T0V6N7"/>
<dbReference type="OrthoDB" id="276604at2"/>
<proteinExistence type="predicted"/>
<organism evidence="2 3">
    <name type="scientific">Crenobacter intestini</name>
    <dbReference type="NCBI Taxonomy" id="2563443"/>
    <lineage>
        <taxon>Bacteria</taxon>
        <taxon>Pseudomonadati</taxon>
        <taxon>Pseudomonadota</taxon>
        <taxon>Betaproteobacteria</taxon>
        <taxon>Neisseriales</taxon>
        <taxon>Neisseriaceae</taxon>
        <taxon>Crenobacter</taxon>
    </lineage>
</organism>
<keyword evidence="3" id="KW-1185">Reference proteome</keyword>